<dbReference type="InterPro" id="IPR053772">
    <property type="entry name" value="At1g61320/At1g61330-like"/>
</dbReference>
<feature type="domain" description="At1g61320/AtMIF1 LRR" evidence="1">
    <location>
        <begin position="77"/>
        <end position="343"/>
    </location>
</feature>
<dbReference type="Gene3D" id="3.80.10.10">
    <property type="entry name" value="Ribonuclease Inhibitor"/>
    <property type="match status" value="1"/>
</dbReference>
<dbReference type="PANTHER" id="PTHR34145">
    <property type="entry name" value="OS02G0105600 PROTEIN"/>
    <property type="match status" value="1"/>
</dbReference>
<gene>
    <name evidence="3" type="primary">LOC125422660</name>
</gene>
<protein>
    <submittedName>
        <fullName evidence="3">Uncharacterized protein LOC125422660</fullName>
    </submittedName>
</protein>
<evidence type="ECO:0000313" key="3">
    <source>
        <dbReference type="RefSeq" id="XP_060671004.1"/>
    </source>
</evidence>
<accession>A0ABM4A2P5</accession>
<dbReference type="SUPFAM" id="SSF52047">
    <property type="entry name" value="RNI-like"/>
    <property type="match status" value="1"/>
</dbReference>
<name>A0ABM4A2P5_ZIZJJ</name>
<reference evidence="2" key="1">
    <citation type="submission" date="2025-05" db="UniProtKB">
        <authorList>
            <consortium name="RefSeq"/>
        </authorList>
    </citation>
    <scope>NUCLEOTIDE SEQUENCE [LARGE SCALE GENOMIC DNA]</scope>
</reference>
<evidence type="ECO:0000259" key="1">
    <source>
        <dbReference type="Pfam" id="PF23622"/>
    </source>
</evidence>
<dbReference type="InterPro" id="IPR032675">
    <property type="entry name" value="LRR_dom_sf"/>
</dbReference>
<dbReference type="InterPro" id="IPR055357">
    <property type="entry name" value="LRR_At1g61320_AtMIF1"/>
</dbReference>
<organism evidence="2 3">
    <name type="scientific">Ziziphus jujuba</name>
    <name type="common">Chinese jujube</name>
    <name type="synonym">Ziziphus sativa</name>
    <dbReference type="NCBI Taxonomy" id="326968"/>
    <lineage>
        <taxon>Eukaryota</taxon>
        <taxon>Viridiplantae</taxon>
        <taxon>Streptophyta</taxon>
        <taxon>Embryophyta</taxon>
        <taxon>Tracheophyta</taxon>
        <taxon>Spermatophyta</taxon>
        <taxon>Magnoliopsida</taxon>
        <taxon>eudicotyledons</taxon>
        <taxon>Gunneridae</taxon>
        <taxon>Pentapetalae</taxon>
        <taxon>rosids</taxon>
        <taxon>fabids</taxon>
        <taxon>Rosales</taxon>
        <taxon>Rhamnaceae</taxon>
        <taxon>Paliureae</taxon>
        <taxon>Ziziphus</taxon>
    </lineage>
</organism>
<proteinExistence type="predicted"/>
<dbReference type="RefSeq" id="XP_060671004.1">
    <property type="nucleotide sequence ID" value="XM_060815021.1"/>
</dbReference>
<reference evidence="3" key="2">
    <citation type="submission" date="2025-08" db="UniProtKB">
        <authorList>
            <consortium name="RefSeq"/>
        </authorList>
    </citation>
    <scope>IDENTIFICATION</scope>
    <source>
        <tissue evidence="3">Seedling</tissue>
    </source>
</reference>
<dbReference type="PANTHER" id="PTHR34145:SF68">
    <property type="entry name" value="FBD DOMAIN-CONTAINING PROTEIN"/>
    <property type="match status" value="1"/>
</dbReference>
<dbReference type="GeneID" id="125422660"/>
<sequence length="363" mass="41754">MAVLKKQHKAPKIDQFRVCFRCLGPEFDCFVRDLIEFAMIKRAHKLELDFALGNGDDPILGSKYSFPEKLCQKHIGFESLQVLEFKSVNVRGGVIERLLSNCPVLERLSVYNSPALHGLRVFGRASLPLKCLVIRQCHLVGRIEIDSATNLVSLHIERAFETNLVLRNVPKLVEVSMIDWCNYCTKINVIDQVSCCLSQLEILRVGRIVEVSKIGEVIPNPILTNLKHLHLQVDIRCKYVFLDLNSIVEAVPYLQRLVFMLSYVFSFDGWEYYGKHRKAANWCYNNNHKVVEIFGYAGHKRADEFIMNVIENIGTLEKIIIIPHDWCPFRVADTIEECIKYARVHTRKELKPKVPSTIAFILL</sequence>
<dbReference type="Pfam" id="PF23622">
    <property type="entry name" value="LRR_At1g61320_AtMIF1"/>
    <property type="match status" value="1"/>
</dbReference>
<dbReference type="Proteomes" id="UP001652623">
    <property type="component" value="Chromosome 2"/>
</dbReference>
<evidence type="ECO:0000313" key="2">
    <source>
        <dbReference type="Proteomes" id="UP001652623"/>
    </source>
</evidence>
<keyword evidence="2" id="KW-1185">Reference proteome</keyword>